<proteinExistence type="inferred from homology"/>
<dbReference type="SUPFAM" id="SSF51306">
    <property type="entry name" value="LexA/Signal peptidase"/>
    <property type="match status" value="1"/>
</dbReference>
<evidence type="ECO:0000256" key="5">
    <source>
        <dbReference type="ARBA" id="ARBA00022971"/>
    </source>
</evidence>
<keyword evidence="10" id="KW-1185">Reference proteome</keyword>
<evidence type="ECO:0000256" key="4">
    <source>
        <dbReference type="ARBA" id="ARBA00022764"/>
    </source>
</evidence>
<dbReference type="Pfam" id="PF10502">
    <property type="entry name" value="Peptidase_S26"/>
    <property type="match status" value="1"/>
</dbReference>
<comment type="caution">
    <text evidence="9">The sequence shown here is derived from an EMBL/GenBank/DDBJ whole genome shotgun (WGS) entry which is preliminary data.</text>
</comment>
<reference evidence="9 10" key="1">
    <citation type="submission" date="2023-11" db="EMBL/GenBank/DDBJ databases">
        <title>MicrobeMod: A computational toolkit for identifying prokaryotic methylation and restriction-modification with nanopore sequencing.</title>
        <authorList>
            <person name="Crits-Christoph A."/>
            <person name="Kang S.C."/>
            <person name="Lee H."/>
            <person name="Ostrov N."/>
        </authorList>
    </citation>
    <scope>NUCLEOTIDE SEQUENCE [LARGE SCALE GENOMIC DNA]</scope>
    <source>
        <strain evidence="9 10">ATCC BAA-2732</strain>
    </source>
</reference>
<feature type="domain" description="Peptidase S26" evidence="7">
    <location>
        <begin position="31"/>
        <end position="169"/>
    </location>
</feature>
<dbReference type="InterPro" id="IPR019533">
    <property type="entry name" value="Peptidase_S26"/>
</dbReference>
<sequence>MKRLAKVVAGSGVLVLCFGALAYATGARINTTRSIPVGLYWTTTKPVELGAYVVVCPPQKAVFDEAVRRDYLGAGMCPGGYGYMMKRILAAKNDLVSVSSEGVRVNGDLLPWSVPLDADGAGRPMPRFRIQEHRLSAGELLLMSDVTAVSFDGRYYGLVDRSQVVSVIRPVFTW</sequence>
<evidence type="ECO:0000313" key="8">
    <source>
        <dbReference type="EMBL" id="MDX6018611.1"/>
    </source>
</evidence>
<keyword evidence="5" id="KW-0184">Conjugation</keyword>
<evidence type="ECO:0000256" key="6">
    <source>
        <dbReference type="SAM" id="SignalP"/>
    </source>
</evidence>
<name>A0ABU4QGW2_9GAMM</name>
<organism evidence="9 10">
    <name type="scientific">Shewanella indica</name>
    <dbReference type="NCBI Taxonomy" id="768528"/>
    <lineage>
        <taxon>Bacteria</taxon>
        <taxon>Pseudomonadati</taxon>
        <taxon>Pseudomonadota</taxon>
        <taxon>Gammaproteobacteria</taxon>
        <taxon>Alteromonadales</taxon>
        <taxon>Shewanellaceae</taxon>
        <taxon>Shewanella</taxon>
    </lineage>
</organism>
<evidence type="ECO:0000256" key="1">
    <source>
        <dbReference type="ARBA" id="ARBA00004418"/>
    </source>
</evidence>
<keyword evidence="4" id="KW-0574">Periplasm</keyword>
<accession>A0ABU4QGW2</accession>
<dbReference type="InterPro" id="IPR036286">
    <property type="entry name" value="LexA/Signal_pep-like_sf"/>
</dbReference>
<gene>
    <name evidence="9" type="primary">traF</name>
    <name evidence="8" type="ORF">SIL79_20285</name>
    <name evidence="9" type="ORF">SIL79_20550</name>
</gene>
<dbReference type="Proteomes" id="UP001272773">
    <property type="component" value="Unassembled WGS sequence"/>
</dbReference>
<comment type="similarity">
    <text evidence="2">Belongs to the peptidase S26C family.</text>
</comment>
<keyword evidence="3 6" id="KW-0732">Signal</keyword>
<dbReference type="Gene3D" id="2.10.109.10">
    <property type="entry name" value="Umud Fragment, subunit A"/>
    <property type="match status" value="1"/>
</dbReference>
<dbReference type="EMBL" id="JAWXXR010000001">
    <property type="protein sequence ID" value="MDX6018611.1"/>
    <property type="molecule type" value="Genomic_DNA"/>
</dbReference>
<dbReference type="NCBIfam" id="TIGR02771">
    <property type="entry name" value="TraF_Ti"/>
    <property type="match status" value="1"/>
</dbReference>
<dbReference type="NCBIfam" id="NF010459">
    <property type="entry name" value="PRK13884.1"/>
    <property type="match status" value="1"/>
</dbReference>
<dbReference type="GeneID" id="88625952"/>
<evidence type="ECO:0000256" key="3">
    <source>
        <dbReference type="ARBA" id="ARBA00022729"/>
    </source>
</evidence>
<evidence type="ECO:0000313" key="10">
    <source>
        <dbReference type="Proteomes" id="UP001272773"/>
    </source>
</evidence>
<feature type="signal peptide" evidence="6">
    <location>
        <begin position="1"/>
        <end position="22"/>
    </location>
</feature>
<evidence type="ECO:0000256" key="2">
    <source>
        <dbReference type="ARBA" id="ARBA00005849"/>
    </source>
</evidence>
<protein>
    <submittedName>
        <fullName evidence="9">Conjugative transfer signal peptidase TraF</fullName>
    </submittedName>
</protein>
<dbReference type="EMBL" id="JAWXXR010000002">
    <property type="protein sequence ID" value="MDX6018662.1"/>
    <property type="molecule type" value="Genomic_DNA"/>
</dbReference>
<evidence type="ECO:0000313" key="9">
    <source>
        <dbReference type="EMBL" id="MDX6018662.1"/>
    </source>
</evidence>
<dbReference type="RefSeq" id="WP_319619934.1">
    <property type="nucleotide sequence ID" value="NZ_JAWXXR010000001.1"/>
</dbReference>
<comment type="subcellular location">
    <subcellularLocation>
        <location evidence="1">Periplasm</location>
    </subcellularLocation>
</comment>
<dbReference type="InterPro" id="IPR014139">
    <property type="entry name" value="Peptidase_S26C_TraF"/>
</dbReference>
<feature type="chain" id="PRO_5045032700" evidence="6">
    <location>
        <begin position="23"/>
        <end position="174"/>
    </location>
</feature>
<evidence type="ECO:0000259" key="7">
    <source>
        <dbReference type="Pfam" id="PF10502"/>
    </source>
</evidence>